<evidence type="ECO:0000313" key="2">
    <source>
        <dbReference type="EMBL" id="MBC3936447.1"/>
    </source>
</evidence>
<name>A0A923I4L9_9BURK</name>
<dbReference type="Pfam" id="PF07883">
    <property type="entry name" value="Cupin_2"/>
    <property type="match status" value="1"/>
</dbReference>
<keyword evidence="3" id="KW-1185">Reference proteome</keyword>
<protein>
    <submittedName>
        <fullName evidence="2">Cupin domain-containing protein</fullName>
    </submittedName>
</protein>
<dbReference type="InterPro" id="IPR014710">
    <property type="entry name" value="RmlC-like_jellyroll"/>
</dbReference>
<proteinExistence type="predicted"/>
<dbReference type="InterPro" id="IPR013096">
    <property type="entry name" value="Cupin_2"/>
</dbReference>
<organism evidence="2 3">
    <name type="scientific">Undibacterium rugosum</name>
    <dbReference type="NCBI Taxonomy" id="2762291"/>
    <lineage>
        <taxon>Bacteria</taxon>
        <taxon>Pseudomonadati</taxon>
        <taxon>Pseudomonadota</taxon>
        <taxon>Betaproteobacteria</taxon>
        <taxon>Burkholderiales</taxon>
        <taxon>Oxalobacteraceae</taxon>
        <taxon>Undibacterium</taxon>
    </lineage>
</organism>
<dbReference type="Proteomes" id="UP000612361">
    <property type="component" value="Unassembled WGS sequence"/>
</dbReference>
<dbReference type="RefSeq" id="WP_186882000.1">
    <property type="nucleotide sequence ID" value="NZ_JACOGG010000015.1"/>
</dbReference>
<gene>
    <name evidence="2" type="ORF">H8K47_13830</name>
</gene>
<dbReference type="EMBL" id="JACOGG010000015">
    <property type="protein sequence ID" value="MBC3936447.1"/>
    <property type="molecule type" value="Genomic_DNA"/>
</dbReference>
<evidence type="ECO:0000259" key="1">
    <source>
        <dbReference type="Pfam" id="PF07883"/>
    </source>
</evidence>
<accession>A0A923I4L9</accession>
<reference evidence="2" key="1">
    <citation type="submission" date="2020-08" db="EMBL/GenBank/DDBJ databases">
        <title>Novel species isolated from subtropical streams in China.</title>
        <authorList>
            <person name="Lu H."/>
        </authorList>
    </citation>
    <scope>NUCLEOTIDE SEQUENCE</scope>
    <source>
        <strain evidence="2">CY7W</strain>
    </source>
</reference>
<evidence type="ECO:0000313" key="3">
    <source>
        <dbReference type="Proteomes" id="UP000612361"/>
    </source>
</evidence>
<sequence length="100" mass="10681">MPLTHVKSRAAALPDAWQSTVLGKAAGASLKVLRMDATGYPEQMHDFDQGLFVLDGQLNLELDGKVISVRAGELFIVPASKTHAVARGSFGTLMMIDNAN</sequence>
<dbReference type="InterPro" id="IPR011051">
    <property type="entry name" value="RmlC_Cupin_sf"/>
</dbReference>
<comment type="caution">
    <text evidence="2">The sequence shown here is derived from an EMBL/GenBank/DDBJ whole genome shotgun (WGS) entry which is preliminary data.</text>
</comment>
<feature type="domain" description="Cupin type-2" evidence="1">
    <location>
        <begin position="41"/>
        <end position="86"/>
    </location>
</feature>
<dbReference type="Gene3D" id="2.60.120.10">
    <property type="entry name" value="Jelly Rolls"/>
    <property type="match status" value="1"/>
</dbReference>
<dbReference type="AlphaFoldDB" id="A0A923I4L9"/>
<dbReference type="SUPFAM" id="SSF51182">
    <property type="entry name" value="RmlC-like cupins"/>
    <property type="match status" value="1"/>
</dbReference>